<evidence type="ECO:0000313" key="2">
    <source>
        <dbReference type="Proteomes" id="UP000285875"/>
    </source>
</evidence>
<sequence length="172" mass="18613">MSIHSTNPFADPVNEPARQLRGRLGSRVTVWTAGELEPSNPDGEAAGLTVSSLMTVPGDPWRVAGLINVDSDLAELIPTTGRLAITLLNGPDEEISETFAGALPSLGGPFRRGRWLDSQWGPRLAGHTWAGVRVEDTRPLGWLLEVTGTLDHLEIADDAAPLHHIRGRYRTL</sequence>
<dbReference type="Gene3D" id="2.30.110.10">
    <property type="entry name" value="Electron Transport, Fmn-binding Protein, Chain A"/>
    <property type="match status" value="1"/>
</dbReference>
<dbReference type="Pfam" id="PF01613">
    <property type="entry name" value="Flavin_Reduct"/>
    <property type="match status" value="1"/>
</dbReference>
<dbReference type="InterPro" id="IPR002563">
    <property type="entry name" value="Flavin_Rdtase-like_dom"/>
</dbReference>
<dbReference type="AlphaFoldDB" id="A0A3Q9UM23"/>
<dbReference type="InterPro" id="IPR012349">
    <property type="entry name" value="Split_barrel_FMN-bd"/>
</dbReference>
<dbReference type="KEGG" id="aji:C0Z10_11700"/>
<accession>A0A3Q9UM23</accession>
<evidence type="ECO:0000313" key="1">
    <source>
        <dbReference type="EMBL" id="AZZ40296.1"/>
    </source>
</evidence>
<dbReference type="SUPFAM" id="SSF50475">
    <property type="entry name" value="FMN-binding split barrel"/>
    <property type="match status" value="1"/>
</dbReference>
<dbReference type="Proteomes" id="UP000285875">
    <property type="component" value="Chromosome"/>
</dbReference>
<proteinExistence type="predicted"/>
<dbReference type="GeneID" id="82884115"/>
<dbReference type="EMBL" id="CP025570">
    <property type="protein sequence ID" value="AZZ40296.1"/>
    <property type="molecule type" value="Genomic_DNA"/>
</dbReference>
<reference evidence="2" key="1">
    <citation type="submission" date="2017-12" db="EMBL/GenBank/DDBJ databases">
        <title>Whole genome sequencing of Acidipropionibacterium jensenii strains JS279 and JS280.</title>
        <authorList>
            <person name="Deptula P."/>
            <person name="Laine P."/>
            <person name="Smolander O.-P."/>
            <person name="Paulin L."/>
            <person name="Auvinen P."/>
            <person name="Varmanen P."/>
        </authorList>
    </citation>
    <scope>NUCLEOTIDE SEQUENCE [LARGE SCALE GENOMIC DNA]</scope>
    <source>
        <strain evidence="2">JS280</strain>
    </source>
</reference>
<dbReference type="RefSeq" id="WP_097799492.1">
    <property type="nucleotide sequence ID" value="NZ_CP025570.1"/>
</dbReference>
<organism evidence="1 2">
    <name type="scientific">Acidipropionibacterium jensenii</name>
    <dbReference type="NCBI Taxonomy" id="1749"/>
    <lineage>
        <taxon>Bacteria</taxon>
        <taxon>Bacillati</taxon>
        <taxon>Actinomycetota</taxon>
        <taxon>Actinomycetes</taxon>
        <taxon>Propionibacteriales</taxon>
        <taxon>Propionibacteriaceae</taxon>
        <taxon>Acidipropionibacterium</taxon>
    </lineage>
</organism>
<protein>
    <submittedName>
        <fullName evidence="1">Flavin reductase</fullName>
    </submittedName>
</protein>
<gene>
    <name evidence="1" type="ORF">C0Z10_11700</name>
</gene>
<dbReference type="GO" id="GO:0010181">
    <property type="term" value="F:FMN binding"/>
    <property type="evidence" value="ECO:0007669"/>
    <property type="project" value="InterPro"/>
</dbReference>
<name>A0A3Q9UM23_9ACTN</name>
<dbReference type="GO" id="GO:0016646">
    <property type="term" value="F:oxidoreductase activity, acting on the CH-NH group of donors, NAD or NADP as acceptor"/>
    <property type="evidence" value="ECO:0007669"/>
    <property type="project" value="UniProtKB-ARBA"/>
</dbReference>
<dbReference type="SMART" id="SM00903">
    <property type="entry name" value="Flavin_Reduct"/>
    <property type="match status" value="1"/>
</dbReference>